<sequence length="646" mass="70013">MTDYVGGQERSRLTVWQFFRGLAKVVVGGALFLQALLFIMVFAVLLSVLGSFGDQMKGKNEDGPSLKVPEGAALVFNPSGVLSENAPEQDPFEQALQEAFGGGSVGQVSVHELIRVIEHAKNDDRIQLLVLDLGGLVVPDAYLSKAHILADAIEDFRESGKRVVAVGDYYDQNQYMIASEADTVLMHDQGMLFFTGFGSFRTYYASMLEKLDVSVNVFRVGTFKSALEPVLRDGMSPEAKEANLTYLNGLWNSYTTRVDENRSFTPGATAAFANEFSSRLEAAGGDIAQAILDGGYVDDLADREAQRQFIKDIVGENDEGELNTVKLKKYKIGIKSPQDREDVKNIAVVTVEGAIIDGPQEPGVASGTYVAKQLREARKDDDIAAVVLRVDSPGGSAFASEVIRDELLAIKKAGKPVIVSMSSLAASGGYWIAAPADRIFAQPTTITGSIGIFSYLPTFEKLAARVGVNVDGVGTSPLSSIRGIPLAELPEELRTILQLNIEDGYEEFLTVVAEGRDLSLERVDEIGQGRVWIGSDAKERGLVDEFGGLPDAIAAAAKAAGLDEWDVVGLIKEKTRFELFLESLAGEAQAYGLISDDDELFVSRRTGFERTTLGAAAKLIDDELRFQRSFDDPNGIYVRCLECPIP</sequence>
<keyword evidence="6 7" id="KW-0472">Membrane</keyword>
<comment type="similarity">
    <text evidence="2">Belongs to the peptidase S49 family.</text>
</comment>
<evidence type="ECO:0000256" key="5">
    <source>
        <dbReference type="ARBA" id="ARBA00022825"/>
    </source>
</evidence>
<evidence type="ECO:0000256" key="2">
    <source>
        <dbReference type="ARBA" id="ARBA00008683"/>
    </source>
</evidence>
<dbReference type="EMBL" id="JBHRVA010000002">
    <property type="protein sequence ID" value="MFC3301392.1"/>
    <property type="molecule type" value="Genomic_DNA"/>
</dbReference>
<dbReference type="EC" id="3.4.21.-" evidence="9"/>
<dbReference type="InterPro" id="IPR004634">
    <property type="entry name" value="Pept_S49_pIV"/>
</dbReference>
<dbReference type="Gene3D" id="3.90.226.10">
    <property type="entry name" value="2-enoyl-CoA Hydratase, Chain A, domain 1"/>
    <property type="match status" value="2"/>
</dbReference>
<keyword evidence="4 9" id="KW-0378">Hydrolase</keyword>
<dbReference type="GO" id="GO:0016787">
    <property type="term" value="F:hydrolase activity"/>
    <property type="evidence" value="ECO:0007669"/>
    <property type="project" value="UniProtKB-KW"/>
</dbReference>
<evidence type="ECO:0000256" key="6">
    <source>
        <dbReference type="ARBA" id="ARBA00023136"/>
    </source>
</evidence>
<gene>
    <name evidence="9" type="primary">sppA</name>
    <name evidence="9" type="ORF">ACFONP_01435</name>
</gene>
<dbReference type="PANTHER" id="PTHR33209">
    <property type="entry name" value="PROTEASE 4"/>
    <property type="match status" value="1"/>
</dbReference>
<dbReference type="PIRSF" id="PIRSF001217">
    <property type="entry name" value="Protease_4_SppA"/>
    <property type="match status" value="1"/>
</dbReference>
<evidence type="ECO:0000313" key="10">
    <source>
        <dbReference type="Proteomes" id="UP001595607"/>
    </source>
</evidence>
<evidence type="ECO:0000256" key="3">
    <source>
        <dbReference type="ARBA" id="ARBA00022670"/>
    </source>
</evidence>
<dbReference type="Gene3D" id="6.20.330.10">
    <property type="match status" value="1"/>
</dbReference>
<dbReference type="InterPro" id="IPR002142">
    <property type="entry name" value="Peptidase_S49"/>
</dbReference>
<evidence type="ECO:0000256" key="4">
    <source>
        <dbReference type="ARBA" id="ARBA00022801"/>
    </source>
</evidence>
<protein>
    <submittedName>
        <fullName evidence="9">Signal peptide peptidase SppA</fullName>
        <ecNumber evidence="9">3.4.21.-</ecNumber>
    </submittedName>
</protein>
<comment type="subcellular location">
    <subcellularLocation>
        <location evidence="1">Membrane</location>
    </subcellularLocation>
</comment>
<keyword evidence="7" id="KW-1133">Transmembrane helix</keyword>
<dbReference type="InterPro" id="IPR047217">
    <property type="entry name" value="S49_SppA_67K_type_N"/>
</dbReference>
<proteinExistence type="inferred from homology"/>
<dbReference type="NCBIfam" id="TIGR00706">
    <property type="entry name" value="SppA_dom"/>
    <property type="match status" value="1"/>
</dbReference>
<feature type="domain" description="Peptidase S49" evidence="8">
    <location>
        <begin position="410"/>
        <end position="562"/>
    </location>
</feature>
<evidence type="ECO:0000313" key="9">
    <source>
        <dbReference type="EMBL" id="MFC3301392.1"/>
    </source>
</evidence>
<accession>A0ABV7M921</accession>
<name>A0ABV7M921_9PROT</name>
<dbReference type="InterPro" id="IPR029045">
    <property type="entry name" value="ClpP/crotonase-like_dom_sf"/>
</dbReference>
<dbReference type="InterPro" id="IPR047272">
    <property type="entry name" value="S49_SppA_C"/>
</dbReference>
<keyword evidence="3" id="KW-0645">Protease</keyword>
<evidence type="ECO:0000256" key="1">
    <source>
        <dbReference type="ARBA" id="ARBA00004370"/>
    </source>
</evidence>
<comment type="caution">
    <text evidence="9">The sequence shown here is derived from an EMBL/GenBank/DDBJ whole genome shotgun (WGS) entry which is preliminary data.</text>
</comment>
<dbReference type="NCBIfam" id="TIGR00705">
    <property type="entry name" value="SppA_67K"/>
    <property type="match status" value="1"/>
</dbReference>
<dbReference type="CDD" id="cd07023">
    <property type="entry name" value="S49_Sppa_N_C"/>
    <property type="match status" value="1"/>
</dbReference>
<keyword evidence="5" id="KW-0720">Serine protease</keyword>
<dbReference type="RefSeq" id="WP_189572314.1">
    <property type="nucleotide sequence ID" value="NZ_BMXU01000001.1"/>
</dbReference>
<evidence type="ECO:0000259" key="8">
    <source>
        <dbReference type="Pfam" id="PF01343"/>
    </source>
</evidence>
<evidence type="ECO:0000256" key="7">
    <source>
        <dbReference type="SAM" id="Phobius"/>
    </source>
</evidence>
<reference evidence="10" key="1">
    <citation type="journal article" date="2019" name="Int. J. Syst. Evol. Microbiol.">
        <title>The Global Catalogue of Microorganisms (GCM) 10K type strain sequencing project: providing services to taxonomists for standard genome sequencing and annotation.</title>
        <authorList>
            <consortium name="The Broad Institute Genomics Platform"/>
            <consortium name="The Broad Institute Genome Sequencing Center for Infectious Disease"/>
            <person name="Wu L."/>
            <person name="Ma J."/>
        </authorList>
    </citation>
    <scope>NUCLEOTIDE SEQUENCE [LARGE SCALE GENOMIC DNA]</scope>
    <source>
        <strain evidence="10">KCTC 22245</strain>
    </source>
</reference>
<organism evidence="9 10">
    <name type="scientific">Parvularcula lutaonensis</name>
    <dbReference type="NCBI Taxonomy" id="491923"/>
    <lineage>
        <taxon>Bacteria</taxon>
        <taxon>Pseudomonadati</taxon>
        <taxon>Pseudomonadota</taxon>
        <taxon>Alphaproteobacteria</taxon>
        <taxon>Parvularculales</taxon>
        <taxon>Parvularculaceae</taxon>
        <taxon>Parvularcula</taxon>
    </lineage>
</organism>
<dbReference type="CDD" id="cd07018">
    <property type="entry name" value="S49_SppA_67K_type"/>
    <property type="match status" value="1"/>
</dbReference>
<keyword evidence="10" id="KW-1185">Reference proteome</keyword>
<keyword evidence="7" id="KW-0812">Transmembrane</keyword>
<dbReference type="Proteomes" id="UP001595607">
    <property type="component" value="Unassembled WGS sequence"/>
</dbReference>
<dbReference type="SUPFAM" id="SSF52096">
    <property type="entry name" value="ClpP/crotonase"/>
    <property type="match status" value="2"/>
</dbReference>
<dbReference type="Pfam" id="PF01343">
    <property type="entry name" value="Peptidase_S49"/>
    <property type="match status" value="2"/>
</dbReference>
<feature type="transmembrane region" description="Helical" evidence="7">
    <location>
        <begin position="25"/>
        <end position="49"/>
    </location>
</feature>
<dbReference type="PANTHER" id="PTHR33209:SF1">
    <property type="entry name" value="PEPTIDASE S49 DOMAIN-CONTAINING PROTEIN"/>
    <property type="match status" value="1"/>
</dbReference>
<dbReference type="InterPro" id="IPR004635">
    <property type="entry name" value="Pept_S49_SppA"/>
</dbReference>
<feature type="domain" description="Peptidase S49" evidence="8">
    <location>
        <begin position="156"/>
        <end position="305"/>
    </location>
</feature>